<organism evidence="2 3">
    <name type="scientific">Clostridium fungisolvens</name>
    <dbReference type="NCBI Taxonomy" id="1604897"/>
    <lineage>
        <taxon>Bacteria</taxon>
        <taxon>Bacillati</taxon>
        <taxon>Bacillota</taxon>
        <taxon>Clostridia</taxon>
        <taxon>Eubacteriales</taxon>
        <taxon>Clostridiaceae</taxon>
        <taxon>Clostridium</taxon>
    </lineage>
</organism>
<name>A0A6V8SGQ6_9CLOT</name>
<keyword evidence="3" id="KW-1185">Reference proteome</keyword>
<feature type="compositionally biased region" description="Basic and acidic residues" evidence="1">
    <location>
        <begin position="478"/>
        <end position="495"/>
    </location>
</feature>
<comment type="caution">
    <text evidence="2">The sequence shown here is derived from an EMBL/GenBank/DDBJ whole genome shotgun (WGS) entry which is preliminary data.</text>
</comment>
<protein>
    <submittedName>
        <fullName evidence="2">Uncharacterized protein</fullName>
    </submittedName>
</protein>
<reference evidence="2 3" key="1">
    <citation type="submission" date="2020-07" db="EMBL/GenBank/DDBJ databases">
        <title>A new beta-1,3-glucan-decomposing anaerobic bacterium isolated from anoxic soil subjected to biological soil disinfestation.</title>
        <authorList>
            <person name="Ueki A."/>
            <person name="Tonouchi A."/>
        </authorList>
    </citation>
    <scope>NUCLEOTIDE SEQUENCE [LARGE SCALE GENOMIC DNA]</scope>
    <source>
        <strain evidence="2 3">TW1</strain>
    </source>
</reference>
<proteinExistence type="predicted"/>
<evidence type="ECO:0000313" key="3">
    <source>
        <dbReference type="Proteomes" id="UP000580568"/>
    </source>
</evidence>
<dbReference type="EMBL" id="BLZR01000001">
    <property type="protein sequence ID" value="GFP76389.1"/>
    <property type="molecule type" value="Genomic_DNA"/>
</dbReference>
<evidence type="ECO:0000256" key="1">
    <source>
        <dbReference type="SAM" id="MobiDB-lite"/>
    </source>
</evidence>
<dbReference type="AlphaFoldDB" id="A0A6V8SGQ6"/>
<dbReference type="Proteomes" id="UP000580568">
    <property type="component" value="Unassembled WGS sequence"/>
</dbReference>
<gene>
    <name evidence="2" type="ORF">bsdtw1_02491</name>
</gene>
<feature type="region of interest" description="Disordered" evidence="1">
    <location>
        <begin position="1"/>
        <end position="25"/>
    </location>
</feature>
<dbReference type="RefSeq" id="WP_183277820.1">
    <property type="nucleotide sequence ID" value="NZ_BLZR01000001.1"/>
</dbReference>
<accession>A0A6V8SGQ6</accession>
<evidence type="ECO:0000313" key="2">
    <source>
        <dbReference type="EMBL" id="GFP76389.1"/>
    </source>
</evidence>
<feature type="region of interest" description="Disordered" evidence="1">
    <location>
        <begin position="469"/>
        <end position="537"/>
    </location>
</feature>
<sequence>MTEEKKWRSPNNDFGPEVGLDNGDVETFKKEPEEALARETGQNSIDANHKPPLTKIVYRLFEVDRDKVPGIDELSSMIEACYEYKKNLPKEAVPLKKMLARSKDKKIKCLRVSDFFTTGLEGVNTNDPEKSFYLLTKGSGISYKGSGSGGSKGIGKNAAIVNSNINTVFYSTYNKDEERGYIGVSKLRSAPIPGGDGLKTQGIAYYSSNEKKEPILEEFTLDTEFTREEGNYGTDVYIIGFNAETDWRWSIISKLLESFMVAIKEETLVVEVDDIVVSKETLPTLITDSNLRRVCGKRLFRDIQAQYALLFDDDVIQKKIELGELGEIDVLVKKYDANHSDSATQKCVLIRYPYMKIKMTDTLSKLPFSAMCIIGDNELNTLLRAIENPQHTDWEFNRLNDDKELKKKTKAAERLLRDSIREFVTEVMLSDSSEETDVFGAGEFLPSTENGEVEIKVRTIKKDIVHTTKVRKNKSAAPKKEKNNEDDETFVHETGDITDDGDDGKATGGNSKTPPNPNPYDEPNDQGGHGATDGDKPILKKVKLGGIKYKNIVVDEKQGRYDFRFVAPHDEEVFEMELKMCGDASDTYALEIVTAEVSGEQCEIIDGKVRMPLKKGERYVVKYTTNRKSMFSSEVLMNAYR</sequence>